<sequence>MKLLIILGSILIPIAMFVVQKVWMKWRIYFNVVAVMSTVIFGEIAALAIYEILKDNTVFMTHIHAIFLNPLFLITGAYLGIYFLYRLMCLLYEERELH</sequence>
<feature type="transmembrane region" description="Helical" evidence="1">
    <location>
        <begin position="27"/>
        <end position="53"/>
    </location>
</feature>
<protein>
    <submittedName>
        <fullName evidence="2">Transposase</fullName>
    </submittedName>
</protein>
<evidence type="ECO:0000313" key="3">
    <source>
        <dbReference type="Proteomes" id="UP000077355"/>
    </source>
</evidence>
<keyword evidence="3" id="KW-1185">Reference proteome</keyword>
<evidence type="ECO:0000313" key="2">
    <source>
        <dbReference type="EMBL" id="OAB43686.1"/>
    </source>
</evidence>
<organism evidence="2 3">
    <name type="scientific">Paenibacillus antarcticus</name>
    <dbReference type="NCBI Taxonomy" id="253703"/>
    <lineage>
        <taxon>Bacteria</taxon>
        <taxon>Bacillati</taxon>
        <taxon>Bacillota</taxon>
        <taxon>Bacilli</taxon>
        <taxon>Bacillales</taxon>
        <taxon>Paenibacillaceae</taxon>
        <taxon>Paenibacillus</taxon>
    </lineage>
</organism>
<reference evidence="2 3" key="1">
    <citation type="submission" date="2016-03" db="EMBL/GenBank/DDBJ databases">
        <title>Draft genome sequence of Paenibacillus antarcticus CECT 5836.</title>
        <authorList>
            <person name="Shin S.-K."/>
            <person name="Yi H."/>
        </authorList>
    </citation>
    <scope>NUCLEOTIDE SEQUENCE [LARGE SCALE GENOMIC DNA]</scope>
    <source>
        <strain evidence="2 3">CECT 5836</strain>
    </source>
</reference>
<proteinExistence type="predicted"/>
<keyword evidence="1" id="KW-0812">Transmembrane</keyword>
<keyword evidence="1" id="KW-0472">Membrane</keyword>
<accession>A0A162K6E8</accession>
<dbReference type="OrthoDB" id="2382012at2"/>
<dbReference type="RefSeq" id="WP_068651367.1">
    <property type="nucleotide sequence ID" value="NZ_CP043611.1"/>
</dbReference>
<dbReference type="AlphaFoldDB" id="A0A162K6E8"/>
<dbReference type="EMBL" id="LVJI01000025">
    <property type="protein sequence ID" value="OAB43686.1"/>
    <property type="molecule type" value="Genomic_DNA"/>
</dbReference>
<keyword evidence="1" id="KW-1133">Transmembrane helix</keyword>
<gene>
    <name evidence="2" type="ORF">PBAT_17650</name>
</gene>
<dbReference type="Proteomes" id="UP000077355">
    <property type="component" value="Unassembled WGS sequence"/>
</dbReference>
<name>A0A162K6E8_9BACL</name>
<comment type="caution">
    <text evidence="2">The sequence shown here is derived from an EMBL/GenBank/DDBJ whole genome shotgun (WGS) entry which is preliminary data.</text>
</comment>
<evidence type="ECO:0000256" key="1">
    <source>
        <dbReference type="SAM" id="Phobius"/>
    </source>
</evidence>
<feature type="transmembrane region" description="Helical" evidence="1">
    <location>
        <begin position="65"/>
        <end position="85"/>
    </location>
</feature>